<dbReference type="GeneID" id="9473082"/>
<organism evidence="2 3">
    <name type="scientific">Phytophthora infestans (strain T30-4)</name>
    <name type="common">Potato late blight agent</name>
    <dbReference type="NCBI Taxonomy" id="403677"/>
    <lineage>
        <taxon>Eukaryota</taxon>
        <taxon>Sar</taxon>
        <taxon>Stramenopiles</taxon>
        <taxon>Oomycota</taxon>
        <taxon>Peronosporomycetes</taxon>
        <taxon>Peronosporales</taxon>
        <taxon>Peronosporaceae</taxon>
        <taxon>Phytophthora</taxon>
    </lineage>
</organism>
<keyword evidence="3" id="KW-1185">Reference proteome</keyword>
<accession>D0NJT4</accession>
<name>D0NJT4_PHYIT</name>
<dbReference type="RefSeq" id="XP_002900705.1">
    <property type="nucleotide sequence ID" value="XM_002900659.1"/>
</dbReference>
<feature type="region of interest" description="Disordered" evidence="1">
    <location>
        <begin position="314"/>
        <end position="334"/>
    </location>
</feature>
<dbReference type="HOGENOM" id="CLU_777228_0_0_1"/>
<evidence type="ECO:0000313" key="3">
    <source>
        <dbReference type="Proteomes" id="UP000006643"/>
    </source>
</evidence>
<dbReference type="AlphaFoldDB" id="D0NJT4"/>
<feature type="region of interest" description="Disordered" evidence="1">
    <location>
        <begin position="239"/>
        <end position="265"/>
    </location>
</feature>
<protein>
    <recommendedName>
        <fullName evidence="4">MULE transposase domain-containing protein</fullName>
    </recommendedName>
</protein>
<dbReference type="InParanoid" id="D0NJT4"/>
<dbReference type="VEuPathDB" id="FungiDB:PITG_13189"/>
<feature type="compositionally biased region" description="Basic residues" evidence="1">
    <location>
        <begin position="242"/>
        <end position="254"/>
    </location>
</feature>
<evidence type="ECO:0000313" key="2">
    <source>
        <dbReference type="EMBL" id="EEY60020.1"/>
    </source>
</evidence>
<dbReference type="KEGG" id="pif:PITG_13189"/>
<proteinExistence type="predicted"/>
<dbReference type="OrthoDB" id="129831at2759"/>
<evidence type="ECO:0000256" key="1">
    <source>
        <dbReference type="SAM" id="MobiDB-lite"/>
    </source>
</evidence>
<dbReference type="EMBL" id="DS028142">
    <property type="protein sequence ID" value="EEY60020.1"/>
    <property type="molecule type" value="Genomic_DNA"/>
</dbReference>
<dbReference type="STRING" id="403677.D0NJT4"/>
<gene>
    <name evidence="2" type="ORF">PITG_13189</name>
</gene>
<sequence>MISTGRLKPAFALGVCALHSRRITVSKMCRVFNLNLSKTCSCLGQNVAIHVPTADQKWEVGERAIQPVHTGLVPICNTEFMFVILQAEFSLYNQFYLSLAVLEFSRLQKDNAKGIWQCDFKCDKYGHTQNNRHLTEDERIRVQRGTNRDQACMNALDRSFPDLPSLVCRWHMNRNVLAKTRTRFGQVEIENPAPGQDKYENTVATDQFLELYYDAVEAPSEAEFESRCAIILIDPAPLKPNKSTKRRKTHKKNHGVSGTARDPTYADKVDMSYPALRPDSEMTFTELLLSNTVPIHTISAFTMQLPSLNEVLNQRTNTSTQEQPSDSQGQATNTTNQPFYYEFLPPRSWGHAGRRPF</sequence>
<evidence type="ECO:0008006" key="4">
    <source>
        <dbReference type="Google" id="ProtNLM"/>
    </source>
</evidence>
<dbReference type="Proteomes" id="UP000006643">
    <property type="component" value="Unassembled WGS sequence"/>
</dbReference>
<reference evidence="3" key="1">
    <citation type="journal article" date="2009" name="Nature">
        <title>Genome sequence and analysis of the Irish potato famine pathogen Phytophthora infestans.</title>
        <authorList>
            <consortium name="The Broad Institute Genome Sequencing Platform"/>
            <person name="Haas B.J."/>
            <person name="Kamoun S."/>
            <person name="Zody M.C."/>
            <person name="Jiang R.H."/>
            <person name="Handsaker R.E."/>
            <person name="Cano L.M."/>
            <person name="Grabherr M."/>
            <person name="Kodira C.D."/>
            <person name="Raffaele S."/>
            <person name="Torto-Alalibo T."/>
            <person name="Bozkurt T.O."/>
            <person name="Ah-Fong A.M."/>
            <person name="Alvarado L."/>
            <person name="Anderson V.L."/>
            <person name="Armstrong M.R."/>
            <person name="Avrova A."/>
            <person name="Baxter L."/>
            <person name="Beynon J."/>
            <person name="Boevink P.C."/>
            <person name="Bollmann S.R."/>
            <person name="Bos J.I."/>
            <person name="Bulone V."/>
            <person name="Cai G."/>
            <person name="Cakir C."/>
            <person name="Carrington J.C."/>
            <person name="Chawner M."/>
            <person name="Conti L."/>
            <person name="Costanzo S."/>
            <person name="Ewan R."/>
            <person name="Fahlgren N."/>
            <person name="Fischbach M.A."/>
            <person name="Fugelstad J."/>
            <person name="Gilroy E.M."/>
            <person name="Gnerre S."/>
            <person name="Green P.J."/>
            <person name="Grenville-Briggs L.J."/>
            <person name="Griffith J."/>
            <person name="Grunwald N.J."/>
            <person name="Horn K."/>
            <person name="Horner N.R."/>
            <person name="Hu C.H."/>
            <person name="Huitema E."/>
            <person name="Jeong D.H."/>
            <person name="Jones A.M."/>
            <person name="Jones J.D."/>
            <person name="Jones R.W."/>
            <person name="Karlsson E.K."/>
            <person name="Kunjeti S.G."/>
            <person name="Lamour K."/>
            <person name="Liu Z."/>
            <person name="Ma L."/>
            <person name="Maclean D."/>
            <person name="Chibucos M.C."/>
            <person name="McDonald H."/>
            <person name="McWalters J."/>
            <person name="Meijer H.J."/>
            <person name="Morgan W."/>
            <person name="Morris P.F."/>
            <person name="Munro C.A."/>
            <person name="O'Neill K."/>
            <person name="Ospina-Giraldo M."/>
            <person name="Pinzon A."/>
            <person name="Pritchard L."/>
            <person name="Ramsahoye B."/>
            <person name="Ren Q."/>
            <person name="Restrepo S."/>
            <person name="Roy S."/>
            <person name="Sadanandom A."/>
            <person name="Savidor A."/>
            <person name="Schornack S."/>
            <person name="Schwartz D.C."/>
            <person name="Schumann U.D."/>
            <person name="Schwessinger B."/>
            <person name="Seyer L."/>
            <person name="Sharpe T."/>
            <person name="Silvar C."/>
            <person name="Song J."/>
            <person name="Studholme D.J."/>
            <person name="Sykes S."/>
            <person name="Thines M."/>
            <person name="van de Vondervoort P.J."/>
            <person name="Phuntumart V."/>
            <person name="Wawra S."/>
            <person name="Weide R."/>
            <person name="Win J."/>
            <person name="Young C."/>
            <person name="Zhou S."/>
            <person name="Fry W."/>
            <person name="Meyers B.C."/>
            <person name="van West P."/>
            <person name="Ristaino J."/>
            <person name="Govers F."/>
            <person name="Birch P.R."/>
            <person name="Whisson S.C."/>
            <person name="Judelson H.S."/>
            <person name="Nusbaum C."/>
        </authorList>
    </citation>
    <scope>NUCLEOTIDE SEQUENCE [LARGE SCALE GENOMIC DNA]</scope>
    <source>
        <strain evidence="3">T30-4</strain>
    </source>
</reference>